<dbReference type="AlphaFoldDB" id="A0A1Y2IQW9"/>
<evidence type="ECO:0000313" key="2">
    <source>
        <dbReference type="Proteomes" id="UP000193067"/>
    </source>
</evidence>
<accession>A0A1Y2IQW9</accession>
<dbReference type="Proteomes" id="UP000193067">
    <property type="component" value="Unassembled WGS sequence"/>
</dbReference>
<protein>
    <submittedName>
        <fullName evidence="1">Uncharacterized protein</fullName>
    </submittedName>
</protein>
<gene>
    <name evidence="1" type="ORF">PYCCODRAFT_228056</name>
</gene>
<organism evidence="1 2">
    <name type="scientific">Trametes coccinea (strain BRFM310)</name>
    <name type="common">Pycnoporus coccineus</name>
    <dbReference type="NCBI Taxonomy" id="1353009"/>
    <lineage>
        <taxon>Eukaryota</taxon>
        <taxon>Fungi</taxon>
        <taxon>Dikarya</taxon>
        <taxon>Basidiomycota</taxon>
        <taxon>Agaricomycotina</taxon>
        <taxon>Agaricomycetes</taxon>
        <taxon>Polyporales</taxon>
        <taxon>Polyporaceae</taxon>
        <taxon>Trametes</taxon>
    </lineage>
</organism>
<name>A0A1Y2IQW9_TRAC3</name>
<reference evidence="1 2" key="1">
    <citation type="journal article" date="2015" name="Biotechnol. Biofuels">
        <title>Enhanced degradation of softwood versus hardwood by the white-rot fungus Pycnoporus coccineus.</title>
        <authorList>
            <person name="Couturier M."/>
            <person name="Navarro D."/>
            <person name="Chevret D."/>
            <person name="Henrissat B."/>
            <person name="Piumi F."/>
            <person name="Ruiz-Duenas F.J."/>
            <person name="Martinez A.T."/>
            <person name="Grigoriev I.V."/>
            <person name="Riley R."/>
            <person name="Lipzen A."/>
            <person name="Berrin J.G."/>
            <person name="Master E.R."/>
            <person name="Rosso M.N."/>
        </authorList>
    </citation>
    <scope>NUCLEOTIDE SEQUENCE [LARGE SCALE GENOMIC DNA]</scope>
    <source>
        <strain evidence="1 2">BRFM310</strain>
    </source>
</reference>
<sequence length="74" mass="8077">MSCCALTGTSRRRRSSLPRSLILNERSWESPHKTATQYDLAACSKSSKCHRTVCITPMLACGCSSRASDEGVPE</sequence>
<evidence type="ECO:0000313" key="1">
    <source>
        <dbReference type="EMBL" id="OSD03530.1"/>
    </source>
</evidence>
<dbReference type="EMBL" id="KZ084100">
    <property type="protein sequence ID" value="OSD03530.1"/>
    <property type="molecule type" value="Genomic_DNA"/>
</dbReference>
<proteinExistence type="predicted"/>
<keyword evidence="2" id="KW-1185">Reference proteome</keyword>